<evidence type="ECO:0000313" key="2">
    <source>
        <dbReference type="Proteomes" id="UP000823877"/>
    </source>
</evidence>
<name>A0A9D2MIG1_9FIRM</name>
<evidence type="ECO:0000313" key="1">
    <source>
        <dbReference type="EMBL" id="HJB74666.1"/>
    </source>
</evidence>
<gene>
    <name evidence="1" type="ORF">IAA37_03210</name>
</gene>
<accession>A0A9D2MIG1</accession>
<proteinExistence type="predicted"/>
<sequence>MQINSQHLNTIKRLVAAGFSDEKQIAALTAKEIIDMSKSLAEVKAVVDLQEAIAKNQLLSYLIKKESRIE</sequence>
<organism evidence="1 2">
    <name type="scientific">Candidatus Eubacterium faecale</name>
    <dbReference type="NCBI Taxonomy" id="2838568"/>
    <lineage>
        <taxon>Bacteria</taxon>
        <taxon>Bacillati</taxon>
        <taxon>Bacillota</taxon>
        <taxon>Clostridia</taxon>
        <taxon>Eubacteriales</taxon>
        <taxon>Eubacteriaceae</taxon>
        <taxon>Eubacterium</taxon>
    </lineage>
</organism>
<reference evidence="1" key="1">
    <citation type="journal article" date="2021" name="PeerJ">
        <title>Extensive microbial diversity within the chicken gut microbiome revealed by metagenomics and culture.</title>
        <authorList>
            <person name="Gilroy R."/>
            <person name="Ravi A."/>
            <person name="Getino M."/>
            <person name="Pursley I."/>
            <person name="Horton D.L."/>
            <person name="Alikhan N.F."/>
            <person name="Baker D."/>
            <person name="Gharbi K."/>
            <person name="Hall N."/>
            <person name="Watson M."/>
            <person name="Adriaenssens E.M."/>
            <person name="Foster-Nyarko E."/>
            <person name="Jarju S."/>
            <person name="Secka A."/>
            <person name="Antonio M."/>
            <person name="Oren A."/>
            <person name="Chaudhuri R.R."/>
            <person name="La Ragione R."/>
            <person name="Hildebrand F."/>
            <person name="Pallen M.J."/>
        </authorList>
    </citation>
    <scope>NUCLEOTIDE SEQUENCE</scope>
    <source>
        <strain evidence="1">CHK188-16595</strain>
    </source>
</reference>
<protein>
    <submittedName>
        <fullName evidence="1">Uncharacterized protein</fullName>
    </submittedName>
</protein>
<dbReference type="EMBL" id="DWXN01000006">
    <property type="protein sequence ID" value="HJB74666.1"/>
    <property type="molecule type" value="Genomic_DNA"/>
</dbReference>
<reference evidence="1" key="2">
    <citation type="submission" date="2021-04" db="EMBL/GenBank/DDBJ databases">
        <authorList>
            <person name="Gilroy R."/>
        </authorList>
    </citation>
    <scope>NUCLEOTIDE SEQUENCE</scope>
    <source>
        <strain evidence="1">CHK188-16595</strain>
    </source>
</reference>
<dbReference type="Proteomes" id="UP000823877">
    <property type="component" value="Unassembled WGS sequence"/>
</dbReference>
<comment type="caution">
    <text evidence="1">The sequence shown here is derived from an EMBL/GenBank/DDBJ whole genome shotgun (WGS) entry which is preliminary data.</text>
</comment>
<dbReference type="AlphaFoldDB" id="A0A9D2MIG1"/>